<reference evidence="4" key="2">
    <citation type="journal article" date="2019" name="Nat. Med.">
        <title>A library of human gut bacterial isolates paired with longitudinal multiomics data enables mechanistic microbiome research.</title>
        <authorList>
            <person name="Poyet M."/>
            <person name="Groussin M."/>
            <person name="Gibbons S.M."/>
            <person name="Avila-Pacheco J."/>
            <person name="Jiang X."/>
            <person name="Kearney S.M."/>
            <person name="Perrotta A.R."/>
            <person name="Berdy B."/>
            <person name="Zhao S."/>
            <person name="Lieberman T.D."/>
            <person name="Swanson P.K."/>
            <person name="Smith M."/>
            <person name="Roesemann S."/>
            <person name="Alexander J.E."/>
            <person name="Rich S.A."/>
            <person name="Livny J."/>
            <person name="Vlamakis H."/>
            <person name="Clish C."/>
            <person name="Bullock K."/>
            <person name="Deik A."/>
            <person name="Scott J."/>
            <person name="Pierce K.A."/>
            <person name="Xavier R.J."/>
            <person name="Alm E.J."/>
        </authorList>
    </citation>
    <scope>NUCLEOTIDE SEQUENCE</scope>
    <source>
        <strain evidence="4">BIOML-A12</strain>
    </source>
</reference>
<dbReference type="Proteomes" id="UP000604383">
    <property type="component" value="Unassembled WGS sequence"/>
</dbReference>
<gene>
    <name evidence="3" type="primary">tsaB</name>
    <name evidence="2" type="ORF">CIAN88_14750</name>
    <name evidence="4" type="ORF">GT664_18010</name>
    <name evidence="3" type="ORF">MKC95_21640</name>
</gene>
<dbReference type="EMBL" id="WWTN01000039">
    <property type="protein sequence ID" value="MZH57596.1"/>
    <property type="molecule type" value="Genomic_DNA"/>
</dbReference>
<evidence type="ECO:0000313" key="5">
    <source>
        <dbReference type="Proteomes" id="UP000030008"/>
    </source>
</evidence>
<evidence type="ECO:0000313" key="3">
    <source>
        <dbReference type="EMBL" id="MCR0235372.1"/>
    </source>
</evidence>
<accession>A0A099I3B6</accession>
<keyword evidence="3" id="KW-0012">Acyltransferase</keyword>
<dbReference type="InterPro" id="IPR000905">
    <property type="entry name" value="Gcp-like_dom"/>
</dbReference>
<dbReference type="EC" id="2.3.1.234" evidence="3"/>
<dbReference type="EMBL" id="JQIF01000066">
    <property type="protein sequence ID" value="KGJ52429.1"/>
    <property type="molecule type" value="Genomic_DNA"/>
</dbReference>
<dbReference type="InterPro" id="IPR043129">
    <property type="entry name" value="ATPase_NBD"/>
</dbReference>
<evidence type="ECO:0000313" key="4">
    <source>
        <dbReference type="EMBL" id="MZH57596.1"/>
    </source>
</evidence>
<dbReference type="EMBL" id="JAKTMA010000063">
    <property type="protein sequence ID" value="MCR0235372.1"/>
    <property type="molecule type" value="Genomic_DNA"/>
</dbReference>
<dbReference type="RefSeq" id="WP_008818769.1">
    <property type="nucleotide sequence ID" value="NZ_AP025565.1"/>
</dbReference>
<dbReference type="Gene3D" id="3.30.420.40">
    <property type="match status" value="2"/>
</dbReference>
<dbReference type="NCBIfam" id="TIGR03725">
    <property type="entry name" value="T6A_YeaZ"/>
    <property type="match status" value="1"/>
</dbReference>
<reference evidence="3" key="3">
    <citation type="journal article" date="2022" name="Clin. Infect. Dis.">
        <title>Association between Clostridium innocuum and antibiotic-associated diarrhea in adults and children: A cross-sectional study and comparative genomics analysis.</title>
        <authorList>
            <person name="Cherny K.E."/>
            <person name="Muscat E.B."/>
            <person name="Balaji A."/>
            <person name="Mukherjee J."/>
            <person name="Ozer E.A."/>
            <person name="Angarone M.P."/>
            <person name="Hauser A.R."/>
            <person name="Sichel J.S."/>
            <person name="Amponsah E."/>
            <person name="Kociolek L.K."/>
        </authorList>
    </citation>
    <scope>NUCLEOTIDE SEQUENCE</scope>
    <source>
        <strain evidence="3">NU1-AC-029v</strain>
    </source>
</reference>
<evidence type="ECO:0000313" key="2">
    <source>
        <dbReference type="EMBL" id="KGJ52429.1"/>
    </source>
</evidence>
<dbReference type="GO" id="GO:0002949">
    <property type="term" value="P:tRNA threonylcarbamoyladenosine modification"/>
    <property type="evidence" value="ECO:0007669"/>
    <property type="project" value="InterPro"/>
</dbReference>
<name>A0A099I3B6_CLOIN</name>
<dbReference type="Proteomes" id="UP000030008">
    <property type="component" value="Unassembled WGS sequence"/>
</dbReference>
<dbReference type="Pfam" id="PF00814">
    <property type="entry name" value="TsaD"/>
    <property type="match status" value="1"/>
</dbReference>
<keyword evidence="3" id="KW-0808">Transferase</keyword>
<dbReference type="InterPro" id="IPR022496">
    <property type="entry name" value="T6A_TsaB"/>
</dbReference>
<proteinExistence type="predicted"/>
<dbReference type="SUPFAM" id="SSF53067">
    <property type="entry name" value="Actin-like ATPase domain"/>
    <property type="match status" value="1"/>
</dbReference>
<feature type="domain" description="Gcp-like" evidence="1">
    <location>
        <begin position="33"/>
        <end position="120"/>
    </location>
</feature>
<sequence>MKTLCLDSAHKYLVIGLYENDRMICGTANLSWKRQSETIFPELMRLMKEAGWDSDDVDEVVITDGPGSYTGVRIAMCVAKVLCTRKHIPLYAVSTLQLYAGVHERAFVMLDARSQRAYTGALQGGKFVEEEQILTLDEIRLLLNQADYQLFGDCELIDLKAKEPKFLENFIALRPFYRKIENVHTLTPRYLKESDAYKVKP</sequence>
<evidence type="ECO:0000259" key="1">
    <source>
        <dbReference type="Pfam" id="PF00814"/>
    </source>
</evidence>
<dbReference type="Proteomes" id="UP001203972">
    <property type="component" value="Unassembled WGS sequence"/>
</dbReference>
<reference evidence="2 5" key="1">
    <citation type="submission" date="2014-08" db="EMBL/GenBank/DDBJ databases">
        <title>Clostridium innocuum, an unnegligible vancomycin-resistant pathogen causing extra-intestinal infections.</title>
        <authorList>
            <person name="Feng Y."/>
            <person name="Chiu C.-H."/>
        </authorList>
    </citation>
    <scope>NUCLEOTIDE SEQUENCE [LARGE SCALE GENOMIC DNA]</scope>
    <source>
        <strain evidence="2 5">AN88</strain>
    </source>
</reference>
<dbReference type="AlphaFoldDB" id="A0A099I3B6"/>
<organism evidence="2 5">
    <name type="scientific">Clostridium innocuum</name>
    <dbReference type="NCBI Taxonomy" id="1522"/>
    <lineage>
        <taxon>Bacteria</taxon>
        <taxon>Bacillati</taxon>
        <taxon>Bacillota</taxon>
        <taxon>Clostridia</taxon>
        <taxon>Eubacteriales</taxon>
        <taxon>Clostridiaceae</taxon>
        <taxon>Clostridium</taxon>
    </lineage>
</organism>
<comment type="caution">
    <text evidence="2">The sequence shown here is derived from an EMBL/GenBank/DDBJ whole genome shotgun (WGS) entry which is preliminary data.</text>
</comment>
<protein>
    <submittedName>
        <fullName evidence="3">tRNA (Adenosine(37)-N6)-threonylcarbamoyltransferase complex dimerization subunit type 1 TsaB</fullName>
        <ecNumber evidence="3">2.3.1.234</ecNumber>
    </submittedName>
</protein>
<dbReference type="GO" id="GO:0061711">
    <property type="term" value="F:tRNA N(6)-L-threonylcarbamoyladenine synthase activity"/>
    <property type="evidence" value="ECO:0007669"/>
    <property type="project" value="UniProtKB-EC"/>
</dbReference>